<evidence type="ECO:0000256" key="11">
    <source>
        <dbReference type="ARBA" id="ARBA00022989"/>
    </source>
</evidence>
<keyword evidence="6 17" id="KW-0812">Transmembrane</keyword>
<comment type="caution">
    <text evidence="20">The sequence shown here is derived from an EMBL/GenBank/DDBJ whole genome shotgun (WGS) entry which is preliminary data.</text>
</comment>
<dbReference type="GO" id="GO:0006865">
    <property type="term" value="P:amino acid transport"/>
    <property type="evidence" value="ECO:0007669"/>
    <property type="project" value="UniProtKB-KW"/>
</dbReference>
<dbReference type="PANTHER" id="PTHR47634:SF5">
    <property type="entry name" value="OS09G0552300 PROTEIN"/>
    <property type="match status" value="1"/>
</dbReference>
<dbReference type="InterPro" id="IPR013057">
    <property type="entry name" value="AA_transpt_TM"/>
</dbReference>
<comment type="catalytic activity">
    <reaction evidence="13">
        <text>L-threonyl-[protein] + ATP = O-phospho-L-threonyl-[protein] + ADP + H(+)</text>
        <dbReference type="Rhea" id="RHEA:46608"/>
        <dbReference type="Rhea" id="RHEA-COMP:11060"/>
        <dbReference type="Rhea" id="RHEA-COMP:11605"/>
        <dbReference type="ChEBI" id="CHEBI:15378"/>
        <dbReference type="ChEBI" id="CHEBI:30013"/>
        <dbReference type="ChEBI" id="CHEBI:30616"/>
        <dbReference type="ChEBI" id="CHEBI:61977"/>
        <dbReference type="ChEBI" id="CHEBI:456216"/>
        <dbReference type="EC" id="2.7.11.1"/>
    </reaction>
</comment>
<sequence length="875" mass="97101">MVVFDKGASSSTSSLPREDTPLLGKPRRLSSQFKTFANVFIAIVGSGVLGLPYAFRKTGWVFGALVLFSVAFLTYHCMMLLIATRRRLDSLLGYSKIASFGDLGYAVCGPPGRLSVDIMLVLAQAGFCVSYLIFISNTLAFLFNYQFLGLGVSPKSLFLWACFPFQLGLNSIPTLTHLAPLSIFADVVDLGAMGVVMVEDVVIFLNQKPALQAFGGLSVFFYGLGVAVYAFEGIGMILPLESETKDKAKFGKVLGLCMAFIALLYGSFGVLGYFAFGDETRDIITTNFGQGLVSTLVQLGLCVNLFFTLPLMMNPVYEVMERRFCDSTYCLWLRWGLVLVVSLVALYVPNFADFLSLVGSSVCVVLGFVLPALFHLIVFKRELGWVGVVLDGFIVAIGLIIGKLPFPFSFIFSLFLFRRSTIREDQVCFREMSCSSSSGSDDDDEGIDSYRKGGYHAVRVGDQFNGGRYVAQRKLGWGQFSTVWLAYDTTSSSYVALKIQKSAAQFAQAALHEIELLSAIAKGDPSNSKCIVRLIDHFKHAGPNGQHLCMVLEFLGDSLLRLIKYNRYKGMELNKVREICRCILIGLDYLHRELGIIHSDLKPENILLFNTIDPSKDPIRSGHSPIIEKPEGNPNGGVTMNIIEKKLKRRARRAVAKISERRASMGGQAPKSEKTMDGIDVRCKVVDFGNACWADKQFMDEIQTRQYRAPEVILQSGYSFSVDMWSFACTAFELATGDMLFAPKDGQGFSEDEDHLALMMELLGKIPRKVAIGGARSKDLFDRHGDLKRIRRLKYWSLDKLLIEKYRFSESEAREFAEFLCPVLDFAPEKRPSAQQCLQHPWINASSSGQSASKKEATVEKVNVGMSKLQLKVGK</sequence>
<feature type="transmembrane region" description="Helical" evidence="17">
    <location>
        <begin position="354"/>
        <end position="378"/>
    </location>
</feature>
<dbReference type="InterPro" id="IPR051334">
    <property type="entry name" value="SRPK"/>
</dbReference>
<evidence type="ECO:0000256" key="6">
    <source>
        <dbReference type="ARBA" id="ARBA00022692"/>
    </source>
</evidence>
<comment type="subcellular location">
    <subcellularLocation>
        <location evidence="1">Membrane</location>
    </subcellularLocation>
</comment>
<evidence type="ECO:0000256" key="17">
    <source>
        <dbReference type="SAM" id="Phobius"/>
    </source>
</evidence>
<feature type="transmembrane region" description="Helical" evidence="17">
    <location>
        <begin position="253"/>
        <end position="276"/>
    </location>
</feature>
<evidence type="ECO:0000256" key="10">
    <source>
        <dbReference type="ARBA" id="ARBA00022970"/>
    </source>
</evidence>
<feature type="region of interest" description="Disordered" evidence="16">
    <location>
        <begin position="1"/>
        <end position="23"/>
    </location>
</feature>
<feature type="transmembrane region" description="Helical" evidence="17">
    <location>
        <begin position="120"/>
        <end position="145"/>
    </location>
</feature>
<keyword evidence="21" id="KW-1185">Reference proteome</keyword>
<protein>
    <recommendedName>
        <fullName evidence="2">non-specific serine/threonine protein kinase</fullName>
        <ecNumber evidence="2">2.7.11.1</ecNumber>
    </recommendedName>
</protein>
<dbReference type="GO" id="GO:0050684">
    <property type="term" value="P:regulation of mRNA processing"/>
    <property type="evidence" value="ECO:0007669"/>
    <property type="project" value="TreeGrafter"/>
</dbReference>
<dbReference type="Gene3D" id="1.10.510.10">
    <property type="entry name" value="Transferase(Phosphotransferase) domain 1"/>
    <property type="match status" value="1"/>
</dbReference>
<evidence type="ECO:0000259" key="18">
    <source>
        <dbReference type="PROSITE" id="PS50011"/>
    </source>
</evidence>
<feature type="transmembrane region" description="Helical" evidence="17">
    <location>
        <begin position="157"/>
        <end position="175"/>
    </location>
</feature>
<evidence type="ECO:0000256" key="1">
    <source>
        <dbReference type="ARBA" id="ARBA00004370"/>
    </source>
</evidence>
<feature type="transmembrane region" description="Helical" evidence="17">
    <location>
        <begin position="390"/>
        <end position="417"/>
    </location>
</feature>
<keyword evidence="5" id="KW-0808">Transferase</keyword>
<dbReference type="Pfam" id="PF00069">
    <property type="entry name" value="Pkinase"/>
    <property type="match status" value="2"/>
</dbReference>
<evidence type="ECO:0000313" key="21">
    <source>
        <dbReference type="Proteomes" id="UP000583929"/>
    </source>
</evidence>
<evidence type="ECO:0000256" key="16">
    <source>
        <dbReference type="SAM" id="MobiDB-lite"/>
    </source>
</evidence>
<dbReference type="Pfam" id="PF01490">
    <property type="entry name" value="Aa_trans"/>
    <property type="match status" value="1"/>
</dbReference>
<reference evidence="20 21" key="1">
    <citation type="journal article" date="2020" name="bioRxiv">
        <title>Sequence and annotation of 42 cannabis genomes reveals extensive copy number variation in cannabinoid synthesis and pathogen resistance genes.</title>
        <authorList>
            <person name="Mckernan K.J."/>
            <person name="Helbert Y."/>
            <person name="Kane L.T."/>
            <person name="Ebling H."/>
            <person name="Zhang L."/>
            <person name="Liu B."/>
            <person name="Eaton Z."/>
            <person name="Mclaughlin S."/>
            <person name="Kingan S."/>
            <person name="Baybayan P."/>
            <person name="Concepcion G."/>
            <person name="Jordan M."/>
            <person name="Riva A."/>
            <person name="Barbazuk W."/>
            <person name="Harkins T."/>
        </authorList>
    </citation>
    <scope>NUCLEOTIDE SEQUENCE [LARGE SCALE GENOMIC DNA]</scope>
    <source>
        <strain evidence="21">cv. Jamaican Lion 4</strain>
        <strain evidence="20">Father</strain>
        <tissue evidence="20">Leaf</tissue>
    </source>
</reference>
<feature type="transmembrane region" description="Helical" evidence="17">
    <location>
        <begin position="329"/>
        <end position="348"/>
    </location>
</feature>
<accession>A0A7J6G480</accession>
<comment type="catalytic activity">
    <reaction evidence="14">
        <text>L-seryl-[protein] + ATP = O-phospho-L-seryl-[protein] + ADP + H(+)</text>
        <dbReference type="Rhea" id="RHEA:17989"/>
        <dbReference type="Rhea" id="RHEA-COMP:9863"/>
        <dbReference type="Rhea" id="RHEA-COMP:11604"/>
        <dbReference type="ChEBI" id="CHEBI:15378"/>
        <dbReference type="ChEBI" id="CHEBI:29999"/>
        <dbReference type="ChEBI" id="CHEBI:30616"/>
        <dbReference type="ChEBI" id="CHEBI:83421"/>
        <dbReference type="ChEBI" id="CHEBI:456216"/>
        <dbReference type="EC" id="2.7.11.1"/>
    </reaction>
</comment>
<proteinExistence type="predicted"/>
<dbReference type="EC" id="2.7.11.1" evidence="2"/>
<dbReference type="CDD" id="cd14136">
    <property type="entry name" value="STKc_SRPK"/>
    <property type="match status" value="1"/>
</dbReference>
<keyword evidence="8" id="KW-0418">Kinase</keyword>
<dbReference type="InterPro" id="IPR000719">
    <property type="entry name" value="Prot_kinase_dom"/>
</dbReference>
<evidence type="ECO:0000313" key="20">
    <source>
        <dbReference type="EMBL" id="KAF4377668.1"/>
    </source>
</evidence>
<evidence type="ECO:0000256" key="14">
    <source>
        <dbReference type="ARBA" id="ARBA00048679"/>
    </source>
</evidence>
<keyword evidence="11 17" id="KW-1133">Transmembrane helix</keyword>
<evidence type="ECO:0000256" key="15">
    <source>
        <dbReference type="PROSITE-ProRule" id="PRU10141"/>
    </source>
</evidence>
<evidence type="ECO:0000256" key="13">
    <source>
        <dbReference type="ARBA" id="ARBA00047899"/>
    </source>
</evidence>
<dbReference type="EMBL" id="JAATIQ010000142">
    <property type="protein sequence ID" value="KAF4377668.1"/>
    <property type="molecule type" value="Genomic_DNA"/>
</dbReference>
<keyword evidence="3" id="KW-0813">Transport</keyword>
<feature type="transmembrane region" description="Helical" evidence="17">
    <location>
        <begin position="61"/>
        <end position="83"/>
    </location>
</feature>
<keyword evidence="10" id="KW-0029">Amino-acid transport</keyword>
<gene>
    <name evidence="19" type="ORF">G4B88_002694</name>
    <name evidence="20" type="ORF">G4B88_006948</name>
</gene>
<dbReference type="FunFam" id="1.10.510.10:FF:000425">
    <property type="entry name" value="Serine/threonine-protein kinase SRPK"/>
    <property type="match status" value="1"/>
</dbReference>
<dbReference type="PROSITE" id="PS50011">
    <property type="entry name" value="PROTEIN_KINASE_DOM"/>
    <property type="match status" value="1"/>
</dbReference>
<dbReference type="InterPro" id="IPR017441">
    <property type="entry name" value="Protein_kinase_ATP_BS"/>
</dbReference>
<keyword evidence="12 17" id="KW-0472">Membrane</keyword>
<evidence type="ECO:0000256" key="2">
    <source>
        <dbReference type="ARBA" id="ARBA00012513"/>
    </source>
</evidence>
<dbReference type="GO" id="GO:0005524">
    <property type="term" value="F:ATP binding"/>
    <property type="evidence" value="ECO:0007669"/>
    <property type="project" value="UniProtKB-UniRule"/>
</dbReference>
<name>A0A7J6G480_CANSA</name>
<dbReference type="InterPro" id="IPR011009">
    <property type="entry name" value="Kinase-like_dom_sf"/>
</dbReference>
<evidence type="ECO:0000256" key="8">
    <source>
        <dbReference type="ARBA" id="ARBA00022777"/>
    </source>
</evidence>
<dbReference type="PROSITE" id="PS00107">
    <property type="entry name" value="PROTEIN_KINASE_ATP"/>
    <property type="match status" value="1"/>
</dbReference>
<organism evidence="20 21">
    <name type="scientific">Cannabis sativa</name>
    <name type="common">Hemp</name>
    <name type="synonym">Marijuana</name>
    <dbReference type="NCBI Taxonomy" id="3483"/>
    <lineage>
        <taxon>Eukaryota</taxon>
        <taxon>Viridiplantae</taxon>
        <taxon>Streptophyta</taxon>
        <taxon>Embryophyta</taxon>
        <taxon>Tracheophyta</taxon>
        <taxon>Spermatophyta</taxon>
        <taxon>Magnoliopsida</taxon>
        <taxon>eudicotyledons</taxon>
        <taxon>Gunneridae</taxon>
        <taxon>Pentapetalae</taxon>
        <taxon>rosids</taxon>
        <taxon>fabids</taxon>
        <taxon>Rosales</taxon>
        <taxon>Cannabaceae</taxon>
        <taxon>Cannabis</taxon>
    </lineage>
</organism>
<feature type="domain" description="Protein kinase" evidence="18">
    <location>
        <begin position="469"/>
        <end position="843"/>
    </location>
</feature>
<dbReference type="GO" id="GO:0016020">
    <property type="term" value="C:membrane"/>
    <property type="evidence" value="ECO:0007669"/>
    <property type="project" value="UniProtKB-SubCell"/>
</dbReference>
<evidence type="ECO:0000256" key="3">
    <source>
        <dbReference type="ARBA" id="ARBA00022448"/>
    </source>
</evidence>
<dbReference type="GO" id="GO:0004674">
    <property type="term" value="F:protein serine/threonine kinase activity"/>
    <property type="evidence" value="ECO:0007669"/>
    <property type="project" value="UniProtKB-KW"/>
</dbReference>
<evidence type="ECO:0000256" key="5">
    <source>
        <dbReference type="ARBA" id="ARBA00022679"/>
    </source>
</evidence>
<feature type="transmembrane region" description="Helical" evidence="17">
    <location>
        <begin position="296"/>
        <end position="317"/>
    </location>
</feature>
<evidence type="ECO:0000256" key="4">
    <source>
        <dbReference type="ARBA" id="ARBA00022527"/>
    </source>
</evidence>
<feature type="transmembrane region" description="Helical" evidence="17">
    <location>
        <begin position="211"/>
        <end position="232"/>
    </location>
</feature>
<dbReference type="AlphaFoldDB" id="A0A7J6G480"/>
<dbReference type="InterPro" id="IPR008271">
    <property type="entry name" value="Ser/Thr_kinase_AS"/>
</dbReference>
<dbReference type="SMART" id="SM00220">
    <property type="entry name" value="S_TKc"/>
    <property type="match status" value="1"/>
</dbReference>
<dbReference type="PROSITE" id="PS00108">
    <property type="entry name" value="PROTEIN_KINASE_ST"/>
    <property type="match status" value="1"/>
</dbReference>
<feature type="transmembrane region" description="Helical" evidence="17">
    <location>
        <begin position="187"/>
        <end position="205"/>
    </location>
</feature>
<evidence type="ECO:0000256" key="9">
    <source>
        <dbReference type="ARBA" id="ARBA00022840"/>
    </source>
</evidence>
<dbReference type="Gene3D" id="3.30.200.20">
    <property type="entry name" value="Phosphorylase Kinase, domain 1"/>
    <property type="match status" value="1"/>
</dbReference>
<dbReference type="FunFam" id="3.30.200.20:FF:000303">
    <property type="entry name" value="Protein kinase superfamily protein"/>
    <property type="match status" value="1"/>
</dbReference>
<dbReference type="SUPFAM" id="SSF56112">
    <property type="entry name" value="Protein kinase-like (PK-like)"/>
    <property type="match status" value="1"/>
</dbReference>
<keyword evidence="9 15" id="KW-0067">ATP-binding</keyword>
<evidence type="ECO:0000256" key="7">
    <source>
        <dbReference type="ARBA" id="ARBA00022741"/>
    </source>
</evidence>
<keyword evidence="4" id="KW-0723">Serine/threonine-protein kinase</keyword>
<dbReference type="GO" id="GO:0000245">
    <property type="term" value="P:spliceosomal complex assembly"/>
    <property type="evidence" value="ECO:0007669"/>
    <property type="project" value="TreeGrafter"/>
</dbReference>
<dbReference type="PANTHER" id="PTHR47634">
    <property type="entry name" value="PROTEIN KINASE DOMAIN-CONTAINING PROTEIN-RELATED"/>
    <property type="match status" value="1"/>
</dbReference>
<feature type="binding site" evidence="15">
    <location>
        <position position="498"/>
    </location>
    <ligand>
        <name>ATP</name>
        <dbReference type="ChEBI" id="CHEBI:30616"/>
    </ligand>
</feature>
<evidence type="ECO:0000313" key="19">
    <source>
        <dbReference type="EMBL" id="KAF4346121.1"/>
    </source>
</evidence>
<keyword evidence="7 15" id="KW-0547">Nucleotide-binding</keyword>
<dbReference type="Proteomes" id="UP000583929">
    <property type="component" value="Unassembled WGS sequence"/>
</dbReference>
<evidence type="ECO:0000256" key="12">
    <source>
        <dbReference type="ARBA" id="ARBA00023136"/>
    </source>
</evidence>
<feature type="transmembrane region" description="Helical" evidence="17">
    <location>
        <begin position="35"/>
        <end position="55"/>
    </location>
</feature>
<dbReference type="EMBL" id="JAATIQ010001151">
    <property type="protein sequence ID" value="KAF4346121.1"/>
    <property type="molecule type" value="Genomic_DNA"/>
</dbReference>